<protein>
    <submittedName>
        <fullName evidence="2">Uncharacterized protein</fullName>
    </submittedName>
</protein>
<sequence>MMNRAKVSTPKATTTPKSTQATAKNATPSPKPSVASGRRSVAATPKTPSLVHPLEQRTGSATPKLSKPKKRMVEEVSSDDEVYGLGDVAPEDSDEGEQIYVDDFEKDPNIQLMLVTIPPGIDINSLIGKTVSEKRKKYSLKARKANSSEVVQDRYQLQILKPNQELQKWCVFFPSKADKKYRYAGRTLEGTVAVTPVTESFVPEDNLNDFHDTTAE</sequence>
<gene>
    <name evidence="2" type="primary">RvY_02487-1</name>
    <name evidence="2" type="synonym">RvY_02487.1</name>
    <name evidence="2" type="ORF">RvY_02487</name>
</gene>
<evidence type="ECO:0000313" key="3">
    <source>
        <dbReference type="Proteomes" id="UP000186922"/>
    </source>
</evidence>
<proteinExistence type="predicted"/>
<organism evidence="2 3">
    <name type="scientific">Ramazzottius varieornatus</name>
    <name type="common">Water bear</name>
    <name type="synonym">Tardigrade</name>
    <dbReference type="NCBI Taxonomy" id="947166"/>
    <lineage>
        <taxon>Eukaryota</taxon>
        <taxon>Metazoa</taxon>
        <taxon>Ecdysozoa</taxon>
        <taxon>Tardigrada</taxon>
        <taxon>Eutardigrada</taxon>
        <taxon>Parachela</taxon>
        <taxon>Hypsibioidea</taxon>
        <taxon>Ramazzottiidae</taxon>
        <taxon>Ramazzottius</taxon>
    </lineage>
</organism>
<evidence type="ECO:0000256" key="1">
    <source>
        <dbReference type="SAM" id="MobiDB-lite"/>
    </source>
</evidence>
<dbReference type="Proteomes" id="UP000186922">
    <property type="component" value="Unassembled WGS sequence"/>
</dbReference>
<feature type="region of interest" description="Disordered" evidence="1">
    <location>
        <begin position="1"/>
        <end position="97"/>
    </location>
</feature>
<feature type="compositionally biased region" description="Low complexity" evidence="1">
    <location>
        <begin position="1"/>
        <end position="24"/>
    </location>
</feature>
<reference evidence="2 3" key="1">
    <citation type="journal article" date="2016" name="Nat. Commun.">
        <title>Extremotolerant tardigrade genome and improved radiotolerance of human cultured cells by tardigrade-unique protein.</title>
        <authorList>
            <person name="Hashimoto T."/>
            <person name="Horikawa D.D."/>
            <person name="Saito Y."/>
            <person name="Kuwahara H."/>
            <person name="Kozuka-Hata H."/>
            <person name="Shin-I T."/>
            <person name="Minakuchi Y."/>
            <person name="Ohishi K."/>
            <person name="Motoyama A."/>
            <person name="Aizu T."/>
            <person name="Enomoto A."/>
            <person name="Kondo K."/>
            <person name="Tanaka S."/>
            <person name="Hara Y."/>
            <person name="Koshikawa S."/>
            <person name="Sagara H."/>
            <person name="Miura T."/>
            <person name="Yokobori S."/>
            <person name="Miyagawa K."/>
            <person name="Suzuki Y."/>
            <person name="Kubo T."/>
            <person name="Oyama M."/>
            <person name="Kohara Y."/>
            <person name="Fujiyama A."/>
            <person name="Arakawa K."/>
            <person name="Katayama T."/>
            <person name="Toyoda A."/>
            <person name="Kunieda T."/>
        </authorList>
    </citation>
    <scope>NUCLEOTIDE SEQUENCE [LARGE SCALE GENOMIC DNA]</scope>
    <source>
        <strain evidence="2 3">YOKOZUNA-1</strain>
    </source>
</reference>
<name>A0A1D1UNM6_RAMVA</name>
<evidence type="ECO:0000313" key="2">
    <source>
        <dbReference type="EMBL" id="GAU90005.1"/>
    </source>
</evidence>
<keyword evidence="3" id="KW-1185">Reference proteome</keyword>
<comment type="caution">
    <text evidence="2">The sequence shown here is derived from an EMBL/GenBank/DDBJ whole genome shotgun (WGS) entry which is preliminary data.</text>
</comment>
<dbReference type="OrthoDB" id="10656120at2759"/>
<accession>A0A1D1UNM6</accession>
<dbReference type="EMBL" id="BDGG01000001">
    <property type="protein sequence ID" value="GAU90005.1"/>
    <property type="molecule type" value="Genomic_DNA"/>
</dbReference>
<dbReference type="AlphaFoldDB" id="A0A1D1UNM6"/>